<dbReference type="InterPro" id="IPR015421">
    <property type="entry name" value="PyrdxlP-dep_Trfase_major"/>
</dbReference>
<accession>F0WKK7</accession>
<name>F0WKK7_9STRA</name>
<keyword evidence="1" id="KW-0663">Pyridoxal phosphate</keyword>
<reference evidence="3" key="2">
    <citation type="submission" date="2011-02" db="EMBL/GenBank/DDBJ databases">
        <authorList>
            <person name="MacLean D."/>
        </authorList>
    </citation>
    <scope>NUCLEOTIDE SEQUENCE</scope>
</reference>
<dbReference type="EMBL" id="FR824180">
    <property type="protein sequence ID" value="CCA21814.1"/>
    <property type="molecule type" value="Genomic_DNA"/>
</dbReference>
<sequence length="467" mass="52286">MASQYQSALWQKNISSIPQVNMDMPVQSDPAEQLRALICGETHPMSVLNPMTREFLKNTALGNACRGSFNLDPKIINLNQNCYGTAIKPVLQAQAHFVDRMEMNPDRFFRKECPRLLRSAAGELARFLGTNHNDVVFVTNATTGMNAVLRSVDLQEGDEVLCLDLTYPAVLNTLRHLCYCTQEFVELKVVDVQLPIDTYDDLVKKVESSITKNTRLAVLDHIASTTGFVLPLEKLISMFHARNIPVLVDGASAPGQLPLNLKEIGADFYVGTCYKWLFGSKSCSFLYVSKEFQNSVQPVVTSLGYGQGFIEDFAIQGTRDECNFLTIITALDCYRSIGPDRIYAHNKALMDWASAYLANLWSTHELLPSWQRAPFVSNIQLPIDLADVQCGKALTQDSITSMCNVLMDFLMDRFGILVRIAFFQGAFFVRISAQIYNERSDYEQLGAAILDITRGKSLCDYLSDLII</sequence>
<dbReference type="SUPFAM" id="SSF53383">
    <property type="entry name" value="PLP-dependent transferases"/>
    <property type="match status" value="1"/>
</dbReference>
<dbReference type="HOGENOM" id="CLU_003433_3_0_1"/>
<dbReference type="InterPro" id="IPR015424">
    <property type="entry name" value="PyrdxlP-dep_Trfase"/>
</dbReference>
<dbReference type="Pfam" id="PF00266">
    <property type="entry name" value="Aminotran_5"/>
    <property type="match status" value="1"/>
</dbReference>
<dbReference type="Gene3D" id="3.40.640.10">
    <property type="entry name" value="Type I PLP-dependent aspartate aminotransferase-like (Major domain)"/>
    <property type="match status" value="1"/>
</dbReference>
<evidence type="ECO:0000256" key="1">
    <source>
        <dbReference type="ARBA" id="ARBA00022898"/>
    </source>
</evidence>
<proteinExistence type="predicted"/>
<reference evidence="3" key="1">
    <citation type="journal article" date="2011" name="PLoS Biol.">
        <title>Gene gain and loss during evolution of obligate parasitism in the white rust pathogen of Arabidopsis thaliana.</title>
        <authorList>
            <person name="Kemen E."/>
            <person name="Gardiner A."/>
            <person name="Schultz-Larsen T."/>
            <person name="Kemen A.C."/>
            <person name="Balmuth A.L."/>
            <person name="Robert-Seilaniantz A."/>
            <person name="Bailey K."/>
            <person name="Holub E."/>
            <person name="Studholme D.J."/>
            <person name="Maclean D."/>
            <person name="Jones J.D."/>
        </authorList>
    </citation>
    <scope>NUCLEOTIDE SEQUENCE</scope>
</reference>
<dbReference type="InterPro" id="IPR000192">
    <property type="entry name" value="Aminotrans_V_dom"/>
</dbReference>
<organism evidence="3">
    <name type="scientific">Albugo laibachii Nc14</name>
    <dbReference type="NCBI Taxonomy" id="890382"/>
    <lineage>
        <taxon>Eukaryota</taxon>
        <taxon>Sar</taxon>
        <taxon>Stramenopiles</taxon>
        <taxon>Oomycota</taxon>
        <taxon>Peronosporomycetes</taxon>
        <taxon>Albuginales</taxon>
        <taxon>Albuginaceae</taxon>
        <taxon>Albugo</taxon>
    </lineage>
</organism>
<evidence type="ECO:0000259" key="2">
    <source>
        <dbReference type="Pfam" id="PF00266"/>
    </source>
</evidence>
<dbReference type="Gene3D" id="3.90.1150.10">
    <property type="entry name" value="Aspartate Aminotransferase, domain 1"/>
    <property type="match status" value="1"/>
</dbReference>
<dbReference type="AlphaFoldDB" id="F0WKK7"/>
<dbReference type="PANTHER" id="PTHR43092">
    <property type="entry name" value="L-CYSTEINE DESULFHYDRASE"/>
    <property type="match status" value="1"/>
</dbReference>
<protein>
    <submittedName>
        <fullName evidence="3">Uncharacterized protein AlNc14C135G7057</fullName>
    </submittedName>
</protein>
<dbReference type="InterPro" id="IPR015422">
    <property type="entry name" value="PyrdxlP-dep_Trfase_small"/>
</dbReference>
<evidence type="ECO:0000313" key="3">
    <source>
        <dbReference type="EMBL" id="CCA21814.1"/>
    </source>
</evidence>
<gene>
    <name evidence="3" type="primary">AlNc14C135G7057</name>
    <name evidence="3" type="ORF">ALNC14_079570</name>
</gene>
<feature type="domain" description="Aminotransferase class V" evidence="2">
    <location>
        <begin position="88"/>
        <end position="441"/>
    </location>
</feature>
<dbReference type="PANTHER" id="PTHR43092:SF2">
    <property type="entry name" value="HERCYNYLCYSTEINE SULFOXIDE LYASE"/>
    <property type="match status" value="1"/>
</dbReference>